<evidence type="ECO:0000256" key="7">
    <source>
        <dbReference type="ARBA" id="ARBA00023136"/>
    </source>
</evidence>
<keyword evidence="13" id="KW-1185">Reference proteome</keyword>
<dbReference type="GO" id="GO:0007030">
    <property type="term" value="P:Golgi organization"/>
    <property type="evidence" value="ECO:0007669"/>
    <property type="project" value="TreeGrafter"/>
</dbReference>
<comment type="similarity">
    <text evidence="2">Belongs to the COG3 family.</text>
</comment>
<feature type="compositionally biased region" description="Polar residues" evidence="9">
    <location>
        <begin position="412"/>
        <end position="430"/>
    </location>
</feature>
<feature type="region of interest" description="Disordered" evidence="9">
    <location>
        <begin position="407"/>
        <end position="430"/>
    </location>
</feature>
<evidence type="ECO:0000256" key="8">
    <source>
        <dbReference type="ARBA" id="ARBA00031339"/>
    </source>
</evidence>
<keyword evidence="6" id="KW-0333">Golgi apparatus</keyword>
<reference evidence="13" key="1">
    <citation type="journal article" date="2012" name="MBio">
        <title>Comparative genome analysis of Trichophyton rubrum and related dermatophytes reveals candidate genes involved in infection.</title>
        <authorList>
            <person name="Martinez D.A."/>
            <person name="Oliver B.G."/>
            <person name="Graeser Y."/>
            <person name="Goldberg J.M."/>
            <person name="Li W."/>
            <person name="Martinez-Rossi N.M."/>
            <person name="Monod M."/>
            <person name="Shelest E."/>
            <person name="Barton R.C."/>
            <person name="Birch E."/>
            <person name="Brakhage A.A."/>
            <person name="Chen Z."/>
            <person name="Gurr S.J."/>
            <person name="Heiman D."/>
            <person name="Heitman J."/>
            <person name="Kosti I."/>
            <person name="Rossi A."/>
            <person name="Saif S."/>
            <person name="Samalova M."/>
            <person name="Saunders C.W."/>
            <person name="Shea T."/>
            <person name="Summerbell R.C."/>
            <person name="Xu J."/>
            <person name="Young S."/>
            <person name="Zeng Q."/>
            <person name="Birren B.W."/>
            <person name="Cuomo C.A."/>
            <person name="White T.C."/>
        </authorList>
    </citation>
    <scope>NUCLEOTIDE SEQUENCE [LARGE SCALE GENOMIC DNA]</scope>
    <source>
        <strain evidence="13">CBS 112818</strain>
    </source>
</reference>
<accession>F2S440</accession>
<comment type="subcellular location">
    <subcellularLocation>
        <location evidence="1">Golgi apparatus membrane</location>
        <topology evidence="1">Peripheral membrane protein</topology>
    </subcellularLocation>
</comment>
<dbReference type="InterPro" id="IPR007265">
    <property type="entry name" value="COG_su3"/>
</dbReference>
<feature type="compositionally biased region" description="Acidic residues" evidence="9">
    <location>
        <begin position="741"/>
        <end position="763"/>
    </location>
</feature>
<dbReference type="Proteomes" id="UP000009172">
    <property type="component" value="Unassembled WGS sequence"/>
</dbReference>
<evidence type="ECO:0000256" key="6">
    <source>
        <dbReference type="ARBA" id="ARBA00023034"/>
    </source>
</evidence>
<name>F2S440_TRIT1</name>
<dbReference type="GO" id="GO:0006886">
    <property type="term" value="P:intracellular protein transport"/>
    <property type="evidence" value="ECO:0007669"/>
    <property type="project" value="InterPro"/>
</dbReference>
<evidence type="ECO:0000313" key="12">
    <source>
        <dbReference type="EMBL" id="EGD98339.1"/>
    </source>
</evidence>
<sequence length="763" mass="86287">MHRSTNGEGTEQPALLAAEDALSGMKNDLEFTQWYGSVKDELLEASYEKYQSCLDDLELTTCHLDSLLQDTSHTLDILSTLSHSFEAVEDRTSAFRKQCEGLLSARNKSAKLADEIQENLTPYDYLDPISRRLNAPGAGNSVRSKDFSDMLRRLDECLDYMHAHPEQKEAEIYRARYRLLLTRALTLIRGQFVSTVRDISSGVTKRIADRQLNDTTMSALLYAKFRVGASEMKDMGLEIQKRAVPPLDPEQGAEAEYQSLLNELHVNFATSRARLVVPLVRKRLNDIANAPSTSKDLVAFARTSISYVRGICLDEFDLWGEWFMASMVFMISLRPFVSRFMTICDLESSMTINLLDSVSSAYYSKLDFAILIQPALQDAQTRLVFLAQAILRDEIERFKPRPEDLDYPAKNKQISSSAENNTAPVVSGRKSSLIESKIPIVENEDTDSPAEKESQWDFTSQAMFEGWYPTLKKAIWLLSRIYRLSKVFDDLAHQIVHQTTLSIQQAGTEISSKKSKPDGLLFLIRHLLVLKQQIVAFDMEFVSPDVSFDFSGVTNTFWELQERGGLFNTRTWMQLVGGGLLPQVVENMLDAKVELDGTLRTVINDFTNTFATKMISSLPPVSGKTITPTLSQQIQKGALTMRRSIEEEVPILRRLLDDYLEDKRTKETLVSAVQDTVTQLYEDYLEAYAAAEAGKDKPGRKVSRKPVATGELWDIERFGDWTDSIFRPKIEAYESDNGNESQDDDPDENGEYDIDSDDEDKSS</sequence>
<dbReference type="AlphaFoldDB" id="F2S440"/>
<dbReference type="PANTHER" id="PTHR13302">
    <property type="entry name" value="CONSERVED OLIGOMERIC GOLGI COMPLEX COMPONENT 3"/>
    <property type="match status" value="1"/>
</dbReference>
<evidence type="ECO:0000313" key="13">
    <source>
        <dbReference type="Proteomes" id="UP000009172"/>
    </source>
</evidence>
<evidence type="ECO:0000256" key="2">
    <source>
        <dbReference type="ARBA" id="ARBA00009936"/>
    </source>
</evidence>
<protein>
    <recommendedName>
        <fullName evidence="3">Conserved oligomeric Golgi complex subunit 3</fullName>
    </recommendedName>
    <alternativeName>
        <fullName evidence="8">Component of oligomeric Golgi complex 3</fullName>
    </alternativeName>
</protein>
<dbReference type="GO" id="GO:0017119">
    <property type="term" value="C:Golgi transport complex"/>
    <property type="evidence" value="ECO:0007669"/>
    <property type="project" value="TreeGrafter"/>
</dbReference>
<evidence type="ECO:0000256" key="5">
    <source>
        <dbReference type="ARBA" id="ARBA00022927"/>
    </source>
</evidence>
<proteinExistence type="inferred from homology"/>
<dbReference type="GO" id="GO:0000139">
    <property type="term" value="C:Golgi membrane"/>
    <property type="evidence" value="ECO:0007669"/>
    <property type="project" value="UniProtKB-SubCell"/>
</dbReference>
<dbReference type="Pfam" id="PF04136">
    <property type="entry name" value="COG3_N"/>
    <property type="match status" value="1"/>
</dbReference>
<dbReference type="OrthoDB" id="296793at2759"/>
<dbReference type="HOGENOM" id="CLU_011639_0_0_1"/>
<organism evidence="12 13">
    <name type="scientific">Trichophyton tonsurans (strain CBS 112818)</name>
    <name type="common">Scalp ringworm fungus</name>
    <dbReference type="NCBI Taxonomy" id="647933"/>
    <lineage>
        <taxon>Eukaryota</taxon>
        <taxon>Fungi</taxon>
        <taxon>Dikarya</taxon>
        <taxon>Ascomycota</taxon>
        <taxon>Pezizomycotina</taxon>
        <taxon>Eurotiomycetes</taxon>
        <taxon>Eurotiomycetidae</taxon>
        <taxon>Onygenales</taxon>
        <taxon>Arthrodermataceae</taxon>
        <taxon>Trichophyton</taxon>
    </lineage>
</organism>
<dbReference type="InterPro" id="IPR048685">
    <property type="entry name" value="COG3_C"/>
</dbReference>
<keyword evidence="5" id="KW-0653">Protein transport</keyword>
<dbReference type="PANTHER" id="PTHR13302:SF8">
    <property type="entry name" value="CONSERVED OLIGOMERIC GOLGI COMPLEX SUBUNIT 3"/>
    <property type="match status" value="1"/>
</dbReference>
<evidence type="ECO:0000259" key="11">
    <source>
        <dbReference type="Pfam" id="PF20671"/>
    </source>
</evidence>
<feature type="domain" description="Conserved oligomeric Golgi complex subunit 3 C-terminal" evidence="11">
    <location>
        <begin position="218"/>
        <end position="553"/>
    </location>
</feature>
<dbReference type="GO" id="GO:0005801">
    <property type="term" value="C:cis-Golgi network"/>
    <property type="evidence" value="ECO:0007669"/>
    <property type="project" value="InterPro"/>
</dbReference>
<dbReference type="GO" id="GO:0006914">
    <property type="term" value="P:autophagy"/>
    <property type="evidence" value="ECO:0007669"/>
    <property type="project" value="TreeGrafter"/>
</dbReference>
<dbReference type="GO" id="GO:0006891">
    <property type="term" value="P:intra-Golgi vesicle-mediated transport"/>
    <property type="evidence" value="ECO:0007669"/>
    <property type="project" value="TreeGrafter"/>
</dbReference>
<keyword evidence="7" id="KW-0472">Membrane</keyword>
<dbReference type="InterPro" id="IPR048320">
    <property type="entry name" value="COG3_N"/>
</dbReference>
<dbReference type="Pfam" id="PF20671">
    <property type="entry name" value="COG3_C"/>
    <property type="match status" value="1"/>
</dbReference>
<evidence type="ECO:0000259" key="10">
    <source>
        <dbReference type="Pfam" id="PF04136"/>
    </source>
</evidence>
<gene>
    <name evidence="12" type="ORF">TESG_05718</name>
</gene>
<evidence type="ECO:0000256" key="1">
    <source>
        <dbReference type="ARBA" id="ARBA00004395"/>
    </source>
</evidence>
<feature type="domain" description="Conserved oligomeric Golgi complex subunit 3 N-terminal" evidence="10">
    <location>
        <begin position="53"/>
        <end position="197"/>
    </location>
</feature>
<keyword evidence="4" id="KW-0813">Transport</keyword>
<evidence type="ECO:0000256" key="9">
    <source>
        <dbReference type="SAM" id="MobiDB-lite"/>
    </source>
</evidence>
<dbReference type="EMBL" id="GG698510">
    <property type="protein sequence ID" value="EGD98339.1"/>
    <property type="molecule type" value="Genomic_DNA"/>
</dbReference>
<feature type="region of interest" description="Disordered" evidence="9">
    <location>
        <begin position="729"/>
        <end position="763"/>
    </location>
</feature>
<evidence type="ECO:0000256" key="3">
    <source>
        <dbReference type="ARBA" id="ARBA00020976"/>
    </source>
</evidence>
<evidence type="ECO:0000256" key="4">
    <source>
        <dbReference type="ARBA" id="ARBA00022448"/>
    </source>
</evidence>